<sequence>MTRIRDGVSRPRARDRRGVRDTALAALVPVAACSVALAGLTAWTGAGRAGSPARIRVTQGKVLLPSAGVPETAAFFDIANEGGSSDTLLRVTARGVPDGVALSRHRMTGGNGAYRSPIASVAVAAGESLAMSPTGVDLTVPVPEGGWSAGDLVTFTLEFRRGGTVESVAVVVRPGSASLP</sequence>
<evidence type="ECO:0000313" key="2">
    <source>
        <dbReference type="Proteomes" id="UP001183535"/>
    </source>
</evidence>
<reference evidence="2" key="1">
    <citation type="submission" date="2023-07" db="EMBL/GenBank/DDBJ databases">
        <title>30 novel species of actinomycetes from the DSMZ collection.</title>
        <authorList>
            <person name="Nouioui I."/>
        </authorList>
    </citation>
    <scope>NUCLEOTIDE SEQUENCE [LARGE SCALE GENOMIC DNA]</scope>
    <source>
        <strain evidence="2">DSM 41981</strain>
    </source>
</reference>
<evidence type="ECO:0000313" key="1">
    <source>
        <dbReference type="EMBL" id="MDT0438169.1"/>
    </source>
</evidence>
<dbReference type="Pfam" id="PF04314">
    <property type="entry name" value="PCuAC"/>
    <property type="match status" value="1"/>
</dbReference>
<dbReference type="Gene3D" id="2.60.40.1890">
    <property type="entry name" value="PCu(A)C copper chaperone"/>
    <property type="match status" value="1"/>
</dbReference>
<dbReference type="Proteomes" id="UP001183535">
    <property type="component" value="Unassembled WGS sequence"/>
</dbReference>
<dbReference type="AlphaFoldDB" id="A0ABD5EUZ0"/>
<proteinExistence type="predicted"/>
<protein>
    <submittedName>
        <fullName evidence="1">Copper chaperone PCu(A)C</fullName>
    </submittedName>
</protein>
<dbReference type="PANTHER" id="PTHR36302">
    <property type="entry name" value="BLR7088 PROTEIN"/>
    <property type="match status" value="1"/>
</dbReference>
<dbReference type="SUPFAM" id="SSF110087">
    <property type="entry name" value="DR1885-like metal-binding protein"/>
    <property type="match status" value="1"/>
</dbReference>
<name>A0ABD5EUZ0_9ACTN</name>
<organism evidence="1 2">
    <name type="scientific">Streptomyces doudnae</name>
    <dbReference type="NCBI Taxonomy" id="3075536"/>
    <lineage>
        <taxon>Bacteria</taxon>
        <taxon>Bacillati</taxon>
        <taxon>Actinomycetota</taxon>
        <taxon>Actinomycetes</taxon>
        <taxon>Kitasatosporales</taxon>
        <taxon>Streptomycetaceae</taxon>
        <taxon>Streptomyces</taxon>
    </lineage>
</organism>
<gene>
    <name evidence="1" type="ORF">RM877_26135</name>
</gene>
<dbReference type="InterPro" id="IPR058248">
    <property type="entry name" value="Lxx211020-like"/>
</dbReference>
<dbReference type="PANTHER" id="PTHR36302:SF1">
    <property type="entry name" value="COPPER CHAPERONE PCU(A)C"/>
    <property type="match status" value="1"/>
</dbReference>
<dbReference type="InterPro" id="IPR036182">
    <property type="entry name" value="PCuAC_sf"/>
</dbReference>
<dbReference type="EMBL" id="JAVRES010000016">
    <property type="protein sequence ID" value="MDT0438169.1"/>
    <property type="molecule type" value="Genomic_DNA"/>
</dbReference>
<keyword evidence="2" id="KW-1185">Reference proteome</keyword>
<comment type="caution">
    <text evidence="1">The sequence shown here is derived from an EMBL/GenBank/DDBJ whole genome shotgun (WGS) entry which is preliminary data.</text>
</comment>
<dbReference type="InterPro" id="IPR007410">
    <property type="entry name" value="LpqE-like"/>
</dbReference>
<accession>A0ABD5EUZ0</accession>
<dbReference type="RefSeq" id="WP_093834187.1">
    <property type="nucleotide sequence ID" value="NZ_JAVRES010000016.1"/>
</dbReference>